<dbReference type="Pfam" id="PF01541">
    <property type="entry name" value="GIY-YIG"/>
    <property type="match status" value="1"/>
</dbReference>
<organism evidence="3 4">
    <name type="scientific">Candidatus Doudnabacteria bacterium RIFCSPHIGHO2_01_FULL_49_9</name>
    <dbReference type="NCBI Taxonomy" id="1817827"/>
    <lineage>
        <taxon>Bacteria</taxon>
        <taxon>Candidatus Doudnaibacteriota</taxon>
    </lineage>
</organism>
<evidence type="ECO:0000259" key="2">
    <source>
        <dbReference type="PROSITE" id="PS50164"/>
    </source>
</evidence>
<sequence>MYYVYILRSDKDESRYTGFTTDLKLRLKDHNTKGNKYSSTKAPYRLAWYCAFQDKKKALDFEKYLKQGSGFALARKRLV</sequence>
<dbReference type="Gene3D" id="3.40.1440.10">
    <property type="entry name" value="GIY-YIG endonuclease"/>
    <property type="match status" value="1"/>
</dbReference>
<dbReference type="InterPro" id="IPR000305">
    <property type="entry name" value="GIY-YIG_endonuc"/>
</dbReference>
<comment type="caution">
    <text evidence="3">The sequence shown here is derived from an EMBL/GenBank/DDBJ whole genome shotgun (WGS) entry which is preliminary data.</text>
</comment>
<dbReference type="InterPro" id="IPR035901">
    <property type="entry name" value="GIY-YIG_endonuc_sf"/>
</dbReference>
<dbReference type="Proteomes" id="UP000176339">
    <property type="component" value="Unassembled WGS sequence"/>
</dbReference>
<dbReference type="AlphaFoldDB" id="A0A1F5P3H5"/>
<evidence type="ECO:0000256" key="1">
    <source>
        <dbReference type="ARBA" id="ARBA00007435"/>
    </source>
</evidence>
<protein>
    <submittedName>
        <fullName evidence="3">Excinuclease ABC subunit C</fullName>
    </submittedName>
</protein>
<dbReference type="InterPro" id="IPR050190">
    <property type="entry name" value="UPF0213_domain"/>
</dbReference>
<gene>
    <name evidence="3" type="ORF">A2846_02610</name>
</gene>
<dbReference type="PANTHER" id="PTHR34477">
    <property type="entry name" value="UPF0213 PROTEIN YHBQ"/>
    <property type="match status" value="1"/>
</dbReference>
<evidence type="ECO:0000313" key="4">
    <source>
        <dbReference type="Proteomes" id="UP000176339"/>
    </source>
</evidence>
<name>A0A1F5P3H5_9BACT</name>
<accession>A0A1F5P3H5</accession>
<evidence type="ECO:0000313" key="3">
    <source>
        <dbReference type="EMBL" id="OGE84431.1"/>
    </source>
</evidence>
<dbReference type="CDD" id="cd10449">
    <property type="entry name" value="GIY-YIG_SLX1_like"/>
    <property type="match status" value="1"/>
</dbReference>
<comment type="similarity">
    <text evidence="1">Belongs to the UPF0213 family.</text>
</comment>
<dbReference type="PROSITE" id="PS50164">
    <property type="entry name" value="GIY_YIG"/>
    <property type="match status" value="1"/>
</dbReference>
<feature type="domain" description="GIY-YIG" evidence="2">
    <location>
        <begin position="1"/>
        <end position="78"/>
    </location>
</feature>
<dbReference type="SUPFAM" id="SSF82771">
    <property type="entry name" value="GIY-YIG endonuclease"/>
    <property type="match status" value="1"/>
</dbReference>
<reference evidence="3 4" key="1">
    <citation type="journal article" date="2016" name="Nat. Commun.">
        <title>Thousands of microbial genomes shed light on interconnected biogeochemical processes in an aquifer system.</title>
        <authorList>
            <person name="Anantharaman K."/>
            <person name="Brown C.T."/>
            <person name="Hug L.A."/>
            <person name="Sharon I."/>
            <person name="Castelle C.J."/>
            <person name="Probst A.J."/>
            <person name="Thomas B.C."/>
            <person name="Singh A."/>
            <person name="Wilkins M.J."/>
            <person name="Karaoz U."/>
            <person name="Brodie E.L."/>
            <person name="Williams K.H."/>
            <person name="Hubbard S.S."/>
            <person name="Banfield J.F."/>
        </authorList>
    </citation>
    <scope>NUCLEOTIDE SEQUENCE [LARGE SCALE GENOMIC DNA]</scope>
</reference>
<dbReference type="EMBL" id="MFEN01000012">
    <property type="protein sequence ID" value="OGE84431.1"/>
    <property type="molecule type" value="Genomic_DNA"/>
</dbReference>
<dbReference type="PANTHER" id="PTHR34477:SF1">
    <property type="entry name" value="UPF0213 PROTEIN YHBQ"/>
    <property type="match status" value="1"/>
</dbReference>
<proteinExistence type="inferred from homology"/>